<gene>
    <name evidence="2" type="ORF">B0H16DRAFT_1570413</name>
</gene>
<keyword evidence="3" id="KW-1185">Reference proteome</keyword>
<keyword evidence="1" id="KW-0732">Signal</keyword>
<sequence length="229" mass="24210">MRCAPLTLAFAASACAASSKRDWSGSEITLNSPTGTSGQTFEKTVDNGQTWSDGAGGASLNAPDSVGFRLTGQNQSSVIIQNSVNGTHGVWYRSPADPFNFGLANNDITIVVNYSAPAKAGIKAGELYHIPIVGHVEVNADNCDGFQNAKLNSTVYGKDGHASFYGSGDLAIDFIVNDVLKVKNITFPVAGGFIETRDTFLFAQYDDPASGPLVTAYMNIFGAFCEEDD</sequence>
<reference evidence="2" key="1">
    <citation type="submission" date="2023-03" db="EMBL/GenBank/DDBJ databases">
        <title>Massive genome expansion in bonnet fungi (Mycena s.s.) driven by repeated elements and novel gene families across ecological guilds.</title>
        <authorList>
            <consortium name="Lawrence Berkeley National Laboratory"/>
            <person name="Harder C.B."/>
            <person name="Miyauchi S."/>
            <person name="Viragh M."/>
            <person name="Kuo A."/>
            <person name="Thoen E."/>
            <person name="Andreopoulos B."/>
            <person name="Lu D."/>
            <person name="Skrede I."/>
            <person name="Drula E."/>
            <person name="Henrissat B."/>
            <person name="Morin E."/>
            <person name="Kohler A."/>
            <person name="Barry K."/>
            <person name="LaButti K."/>
            <person name="Morin E."/>
            <person name="Salamov A."/>
            <person name="Lipzen A."/>
            <person name="Mereny Z."/>
            <person name="Hegedus B."/>
            <person name="Baldrian P."/>
            <person name="Stursova M."/>
            <person name="Weitz H."/>
            <person name="Taylor A."/>
            <person name="Grigoriev I.V."/>
            <person name="Nagy L.G."/>
            <person name="Martin F."/>
            <person name="Kauserud H."/>
        </authorList>
    </citation>
    <scope>NUCLEOTIDE SEQUENCE</scope>
    <source>
        <strain evidence="2">CBHHK182m</strain>
    </source>
</reference>
<protein>
    <submittedName>
        <fullName evidence="2">Uncharacterized protein</fullName>
    </submittedName>
</protein>
<evidence type="ECO:0000256" key="1">
    <source>
        <dbReference type="SAM" id="SignalP"/>
    </source>
</evidence>
<organism evidence="2 3">
    <name type="scientific">Mycena metata</name>
    <dbReference type="NCBI Taxonomy" id="1033252"/>
    <lineage>
        <taxon>Eukaryota</taxon>
        <taxon>Fungi</taxon>
        <taxon>Dikarya</taxon>
        <taxon>Basidiomycota</taxon>
        <taxon>Agaricomycotina</taxon>
        <taxon>Agaricomycetes</taxon>
        <taxon>Agaricomycetidae</taxon>
        <taxon>Agaricales</taxon>
        <taxon>Marasmiineae</taxon>
        <taxon>Mycenaceae</taxon>
        <taxon>Mycena</taxon>
    </lineage>
</organism>
<dbReference type="PROSITE" id="PS51257">
    <property type="entry name" value="PROKAR_LIPOPROTEIN"/>
    <property type="match status" value="1"/>
</dbReference>
<evidence type="ECO:0000313" key="3">
    <source>
        <dbReference type="Proteomes" id="UP001215598"/>
    </source>
</evidence>
<accession>A0AAD7MZ07</accession>
<dbReference type="Proteomes" id="UP001215598">
    <property type="component" value="Unassembled WGS sequence"/>
</dbReference>
<name>A0AAD7MZ07_9AGAR</name>
<evidence type="ECO:0000313" key="2">
    <source>
        <dbReference type="EMBL" id="KAJ7738307.1"/>
    </source>
</evidence>
<feature type="chain" id="PRO_5041916150" evidence="1">
    <location>
        <begin position="17"/>
        <end position="229"/>
    </location>
</feature>
<dbReference type="AlphaFoldDB" id="A0AAD7MZ07"/>
<feature type="signal peptide" evidence="1">
    <location>
        <begin position="1"/>
        <end position="16"/>
    </location>
</feature>
<proteinExistence type="predicted"/>
<dbReference type="EMBL" id="JARKIB010000112">
    <property type="protein sequence ID" value="KAJ7738307.1"/>
    <property type="molecule type" value="Genomic_DNA"/>
</dbReference>
<comment type="caution">
    <text evidence="2">The sequence shown here is derived from an EMBL/GenBank/DDBJ whole genome shotgun (WGS) entry which is preliminary data.</text>
</comment>